<reference evidence="2" key="1">
    <citation type="journal article" date="2019" name="Int. J. Syst. Evol. Microbiol.">
        <title>The Global Catalogue of Microorganisms (GCM) 10K type strain sequencing project: providing services to taxonomists for standard genome sequencing and annotation.</title>
        <authorList>
            <consortium name="The Broad Institute Genomics Platform"/>
            <consortium name="The Broad Institute Genome Sequencing Center for Infectious Disease"/>
            <person name="Wu L."/>
            <person name="Ma J."/>
        </authorList>
    </citation>
    <scope>NUCLEOTIDE SEQUENCE [LARGE SCALE GENOMIC DNA]</scope>
    <source>
        <strain evidence="2">CGMCC 4.7152</strain>
    </source>
</reference>
<evidence type="ECO:0000313" key="1">
    <source>
        <dbReference type="EMBL" id="MFC4998530.1"/>
    </source>
</evidence>
<name>A0ABV9VQ95_9ACTN</name>
<dbReference type="RefSeq" id="WP_380114787.1">
    <property type="nucleotide sequence ID" value="NZ_JBHSIU010000012.1"/>
</dbReference>
<proteinExistence type="predicted"/>
<organism evidence="1 2">
    <name type="scientific">Dactylosporangium cerinum</name>
    <dbReference type="NCBI Taxonomy" id="1434730"/>
    <lineage>
        <taxon>Bacteria</taxon>
        <taxon>Bacillati</taxon>
        <taxon>Actinomycetota</taxon>
        <taxon>Actinomycetes</taxon>
        <taxon>Micromonosporales</taxon>
        <taxon>Micromonosporaceae</taxon>
        <taxon>Dactylosporangium</taxon>
    </lineage>
</organism>
<dbReference type="Proteomes" id="UP001595912">
    <property type="component" value="Unassembled WGS sequence"/>
</dbReference>
<evidence type="ECO:0000313" key="2">
    <source>
        <dbReference type="Proteomes" id="UP001595912"/>
    </source>
</evidence>
<gene>
    <name evidence="1" type="ORF">ACFPIJ_11875</name>
</gene>
<keyword evidence="2" id="KW-1185">Reference proteome</keyword>
<dbReference type="EMBL" id="JBHSIU010000012">
    <property type="protein sequence ID" value="MFC4998530.1"/>
    <property type="molecule type" value="Genomic_DNA"/>
</dbReference>
<comment type="caution">
    <text evidence="1">The sequence shown here is derived from an EMBL/GenBank/DDBJ whole genome shotgun (WGS) entry which is preliminary data.</text>
</comment>
<accession>A0ABV9VQ95</accession>
<protein>
    <submittedName>
        <fullName evidence="1">Uncharacterized protein</fullName>
    </submittedName>
</protein>
<sequence length="108" mass="12359">MLPTPAPRNVVRYNRRLPMPRFANEAELAERVLGILSPHFEIETEVDGRHCSGRQLRIDAVLRPRDPSDWKDDRPAFGVEFKLASQGPSSTAKFTQWARQAVDYTHTD</sequence>